<dbReference type="PRINTS" id="PR00974">
    <property type="entry name" value="RIBOSOMALS18"/>
</dbReference>
<evidence type="ECO:0000256" key="3">
    <source>
        <dbReference type="ARBA" id="ARBA00023274"/>
    </source>
</evidence>
<dbReference type="PANTHER" id="PTHR13479">
    <property type="entry name" value="30S RIBOSOMAL PROTEIN S18"/>
    <property type="match status" value="1"/>
</dbReference>
<dbReference type="SUPFAM" id="SSF46911">
    <property type="entry name" value="Ribosomal protein S18"/>
    <property type="match status" value="1"/>
</dbReference>
<dbReference type="GO" id="GO:0006412">
    <property type="term" value="P:translation"/>
    <property type="evidence" value="ECO:0007669"/>
    <property type="project" value="InterPro"/>
</dbReference>
<dbReference type="Gene3D" id="4.10.640.10">
    <property type="entry name" value="Ribosomal protein S18"/>
    <property type="match status" value="1"/>
</dbReference>
<gene>
    <name evidence="5" type="ORF">UFOPK3001_01634</name>
    <name evidence="6" type="ORF">UFOPK3954_00197</name>
</gene>
<sequence>MSNKKPRPPRAKDSTKKIRKKTSVLTSEKVDYVDYKDVNLLGRFVSDRSKIKARRVNGNDVQQQNEIARAIKNAREMALLPYTKRVSSQRTSRGDREGREGRGGPAPEAVVDQVEDLGVDVGTDEVEGGGDE</sequence>
<dbReference type="EMBL" id="CAFAAJ010000112">
    <property type="protein sequence ID" value="CAB4812313.1"/>
    <property type="molecule type" value="Genomic_DNA"/>
</dbReference>
<dbReference type="AlphaFoldDB" id="A0A6J7M9S5"/>
<dbReference type="GO" id="GO:0070181">
    <property type="term" value="F:small ribosomal subunit rRNA binding"/>
    <property type="evidence" value="ECO:0007669"/>
    <property type="project" value="TreeGrafter"/>
</dbReference>
<dbReference type="GO" id="GO:0022627">
    <property type="term" value="C:cytosolic small ribosomal subunit"/>
    <property type="evidence" value="ECO:0007669"/>
    <property type="project" value="TreeGrafter"/>
</dbReference>
<evidence type="ECO:0000256" key="1">
    <source>
        <dbReference type="ARBA" id="ARBA00005589"/>
    </source>
</evidence>
<dbReference type="PANTHER" id="PTHR13479:SF40">
    <property type="entry name" value="SMALL RIBOSOMAL SUBUNIT PROTEIN BS18M"/>
    <property type="match status" value="1"/>
</dbReference>
<evidence type="ECO:0000313" key="5">
    <source>
        <dbReference type="EMBL" id="CAB4812313.1"/>
    </source>
</evidence>
<organism evidence="6">
    <name type="scientific">freshwater metagenome</name>
    <dbReference type="NCBI Taxonomy" id="449393"/>
    <lineage>
        <taxon>unclassified sequences</taxon>
        <taxon>metagenomes</taxon>
        <taxon>ecological metagenomes</taxon>
    </lineage>
</organism>
<feature type="region of interest" description="Disordered" evidence="4">
    <location>
        <begin position="1"/>
        <end position="20"/>
    </location>
</feature>
<accession>A0A6J7M9S5</accession>
<evidence type="ECO:0000256" key="4">
    <source>
        <dbReference type="SAM" id="MobiDB-lite"/>
    </source>
</evidence>
<evidence type="ECO:0000313" key="6">
    <source>
        <dbReference type="EMBL" id="CAB4975213.1"/>
    </source>
</evidence>
<reference evidence="6" key="1">
    <citation type="submission" date="2020-05" db="EMBL/GenBank/DDBJ databases">
        <authorList>
            <person name="Chiriac C."/>
            <person name="Salcher M."/>
            <person name="Ghai R."/>
            <person name="Kavagutti S V."/>
        </authorList>
    </citation>
    <scope>NUCLEOTIDE SEQUENCE</scope>
</reference>
<feature type="compositionally biased region" description="Acidic residues" evidence="4">
    <location>
        <begin position="113"/>
        <end position="132"/>
    </location>
</feature>
<keyword evidence="2" id="KW-0689">Ribosomal protein</keyword>
<keyword evidence="3" id="KW-0687">Ribonucleoprotein</keyword>
<dbReference type="InterPro" id="IPR001648">
    <property type="entry name" value="Ribosomal_bS18"/>
</dbReference>
<dbReference type="EMBL" id="CAFBON010000010">
    <property type="protein sequence ID" value="CAB4975213.1"/>
    <property type="molecule type" value="Genomic_DNA"/>
</dbReference>
<protein>
    <submittedName>
        <fullName evidence="6">Unannotated protein</fullName>
    </submittedName>
</protein>
<dbReference type="InterPro" id="IPR036870">
    <property type="entry name" value="Ribosomal_bS18_sf"/>
</dbReference>
<feature type="region of interest" description="Disordered" evidence="4">
    <location>
        <begin position="81"/>
        <end position="132"/>
    </location>
</feature>
<proteinExistence type="inferred from homology"/>
<comment type="similarity">
    <text evidence="1">Belongs to the bacterial ribosomal protein bS18 family.</text>
</comment>
<name>A0A6J7M9S5_9ZZZZ</name>
<dbReference type="GO" id="GO:0003735">
    <property type="term" value="F:structural constituent of ribosome"/>
    <property type="evidence" value="ECO:0007669"/>
    <property type="project" value="InterPro"/>
</dbReference>
<evidence type="ECO:0000256" key="2">
    <source>
        <dbReference type="ARBA" id="ARBA00022980"/>
    </source>
</evidence>
<dbReference type="Pfam" id="PF01084">
    <property type="entry name" value="Ribosomal_S18"/>
    <property type="match status" value="1"/>
</dbReference>
<feature type="compositionally biased region" description="Basic and acidic residues" evidence="4">
    <location>
        <begin position="92"/>
        <end position="102"/>
    </location>
</feature>
<dbReference type="HAMAP" id="MF_00270">
    <property type="entry name" value="Ribosomal_bS18"/>
    <property type="match status" value="1"/>
</dbReference>
<dbReference type="NCBIfam" id="TIGR00165">
    <property type="entry name" value="S18"/>
    <property type="match status" value="1"/>
</dbReference>